<proteinExistence type="predicted"/>
<organism evidence="1 2">
    <name type="scientific">Stereocaulon virgatum</name>
    <dbReference type="NCBI Taxonomy" id="373712"/>
    <lineage>
        <taxon>Eukaryota</taxon>
        <taxon>Fungi</taxon>
        <taxon>Dikarya</taxon>
        <taxon>Ascomycota</taxon>
        <taxon>Pezizomycotina</taxon>
        <taxon>Lecanoromycetes</taxon>
        <taxon>OSLEUM clade</taxon>
        <taxon>Lecanoromycetidae</taxon>
        <taxon>Lecanorales</taxon>
        <taxon>Lecanorineae</taxon>
        <taxon>Stereocaulaceae</taxon>
        <taxon>Stereocaulon</taxon>
    </lineage>
</organism>
<accession>A0ABR4A5G5</accession>
<gene>
    <name evidence="1" type="ORF">N7G274_006751</name>
</gene>
<evidence type="ECO:0000313" key="1">
    <source>
        <dbReference type="EMBL" id="KAL2040308.1"/>
    </source>
</evidence>
<name>A0ABR4A5G5_9LECA</name>
<comment type="caution">
    <text evidence="1">The sequence shown here is derived from an EMBL/GenBank/DDBJ whole genome shotgun (WGS) entry which is preliminary data.</text>
</comment>
<sequence length="119" mass="13439">MKSFKPGAHPQKLGQWHLWQTATHFGYPWRNSDALSERYAGAILIALCQARARTEKQGSQNKDIAPLQRGGHLEVSLQANMHEPGYCPRRETSEKRTFARQKATTTHHKLHRILGGGSL</sequence>
<dbReference type="Proteomes" id="UP001590950">
    <property type="component" value="Unassembled WGS sequence"/>
</dbReference>
<dbReference type="EMBL" id="JBEFKJ010000021">
    <property type="protein sequence ID" value="KAL2040308.1"/>
    <property type="molecule type" value="Genomic_DNA"/>
</dbReference>
<evidence type="ECO:0000313" key="2">
    <source>
        <dbReference type="Proteomes" id="UP001590950"/>
    </source>
</evidence>
<keyword evidence="2" id="KW-1185">Reference proteome</keyword>
<reference evidence="1 2" key="1">
    <citation type="submission" date="2024-09" db="EMBL/GenBank/DDBJ databases">
        <title>Rethinking Asexuality: The Enigmatic Case of Functional Sexual Genes in Lepraria (Stereocaulaceae).</title>
        <authorList>
            <person name="Doellman M."/>
            <person name="Sun Y."/>
            <person name="Barcenas-Pena A."/>
            <person name="Lumbsch H.T."/>
            <person name="Grewe F."/>
        </authorList>
    </citation>
    <scope>NUCLEOTIDE SEQUENCE [LARGE SCALE GENOMIC DNA]</scope>
    <source>
        <strain evidence="1 2">Mercado 3170</strain>
    </source>
</reference>
<protein>
    <submittedName>
        <fullName evidence="1">Uncharacterized protein</fullName>
    </submittedName>
</protein>